<sequence length="178" mass="19903">MATASPSSHDIALEQETARGYWNAALIFADDDDAAINLDYVRLHLTLVHLDTPIDEALSEDEITDVLGPGEKRHLLNFYEGARGTFSWFYSAYGFADPNDKPINRVASVLMPGKHPIVRGNVLIVKNGPETGAWKTNATIEEDTLARCLWWYHASGNSAQDVGAERNMMRWMDTMFNT</sequence>
<dbReference type="Proteomes" id="UP000814140">
    <property type="component" value="Unassembled WGS sequence"/>
</dbReference>
<protein>
    <submittedName>
        <fullName evidence="1">Uncharacterized protein</fullName>
    </submittedName>
</protein>
<organism evidence="1 2">
    <name type="scientific">Artomyces pyxidatus</name>
    <dbReference type="NCBI Taxonomy" id="48021"/>
    <lineage>
        <taxon>Eukaryota</taxon>
        <taxon>Fungi</taxon>
        <taxon>Dikarya</taxon>
        <taxon>Basidiomycota</taxon>
        <taxon>Agaricomycotina</taxon>
        <taxon>Agaricomycetes</taxon>
        <taxon>Russulales</taxon>
        <taxon>Auriscalpiaceae</taxon>
        <taxon>Artomyces</taxon>
    </lineage>
</organism>
<comment type="caution">
    <text evidence="1">The sequence shown here is derived from an EMBL/GenBank/DDBJ whole genome shotgun (WGS) entry which is preliminary data.</text>
</comment>
<keyword evidence="2" id="KW-1185">Reference proteome</keyword>
<name>A0ACB8SKA2_9AGAM</name>
<gene>
    <name evidence="1" type="ORF">BV25DRAFT_1920782</name>
</gene>
<accession>A0ACB8SKA2</accession>
<proteinExistence type="predicted"/>
<dbReference type="EMBL" id="MU277260">
    <property type="protein sequence ID" value="KAI0056637.1"/>
    <property type="molecule type" value="Genomic_DNA"/>
</dbReference>
<evidence type="ECO:0000313" key="2">
    <source>
        <dbReference type="Proteomes" id="UP000814140"/>
    </source>
</evidence>
<evidence type="ECO:0000313" key="1">
    <source>
        <dbReference type="EMBL" id="KAI0056637.1"/>
    </source>
</evidence>
<reference evidence="1" key="2">
    <citation type="journal article" date="2022" name="New Phytol.">
        <title>Evolutionary transition to the ectomycorrhizal habit in the genomes of a hyperdiverse lineage of mushroom-forming fungi.</title>
        <authorList>
            <person name="Looney B."/>
            <person name="Miyauchi S."/>
            <person name="Morin E."/>
            <person name="Drula E."/>
            <person name="Courty P.E."/>
            <person name="Kohler A."/>
            <person name="Kuo A."/>
            <person name="LaButti K."/>
            <person name="Pangilinan J."/>
            <person name="Lipzen A."/>
            <person name="Riley R."/>
            <person name="Andreopoulos W."/>
            <person name="He G."/>
            <person name="Johnson J."/>
            <person name="Nolan M."/>
            <person name="Tritt A."/>
            <person name="Barry K.W."/>
            <person name="Grigoriev I.V."/>
            <person name="Nagy L.G."/>
            <person name="Hibbett D."/>
            <person name="Henrissat B."/>
            <person name="Matheny P.B."/>
            <person name="Labbe J."/>
            <person name="Martin F.M."/>
        </authorList>
    </citation>
    <scope>NUCLEOTIDE SEQUENCE</scope>
    <source>
        <strain evidence="1">HHB10654</strain>
    </source>
</reference>
<reference evidence="1" key="1">
    <citation type="submission" date="2021-03" db="EMBL/GenBank/DDBJ databases">
        <authorList>
            <consortium name="DOE Joint Genome Institute"/>
            <person name="Ahrendt S."/>
            <person name="Looney B.P."/>
            <person name="Miyauchi S."/>
            <person name="Morin E."/>
            <person name="Drula E."/>
            <person name="Courty P.E."/>
            <person name="Chicoki N."/>
            <person name="Fauchery L."/>
            <person name="Kohler A."/>
            <person name="Kuo A."/>
            <person name="Labutti K."/>
            <person name="Pangilinan J."/>
            <person name="Lipzen A."/>
            <person name="Riley R."/>
            <person name="Andreopoulos W."/>
            <person name="He G."/>
            <person name="Johnson J."/>
            <person name="Barry K.W."/>
            <person name="Grigoriev I.V."/>
            <person name="Nagy L."/>
            <person name="Hibbett D."/>
            <person name="Henrissat B."/>
            <person name="Matheny P.B."/>
            <person name="Labbe J."/>
            <person name="Martin F."/>
        </authorList>
    </citation>
    <scope>NUCLEOTIDE SEQUENCE</scope>
    <source>
        <strain evidence="1">HHB10654</strain>
    </source>
</reference>